<keyword evidence="3" id="KW-1185">Reference proteome</keyword>
<comment type="caution">
    <text evidence="2">The sequence shown here is derived from an EMBL/GenBank/DDBJ whole genome shotgun (WGS) entry which is preliminary data.</text>
</comment>
<feature type="chain" id="PRO_5032559063" description="Thioredoxin-like protein" evidence="1">
    <location>
        <begin position="19"/>
        <end position="183"/>
    </location>
</feature>
<dbReference type="EMBL" id="JACHLP010000011">
    <property type="protein sequence ID" value="MBB4845772.1"/>
    <property type="molecule type" value="Genomic_DNA"/>
</dbReference>
<proteinExistence type="predicted"/>
<protein>
    <recommendedName>
        <fullName evidence="4">Thioredoxin-like protein</fullName>
    </recommendedName>
</protein>
<feature type="signal peptide" evidence="1">
    <location>
        <begin position="1"/>
        <end position="18"/>
    </location>
</feature>
<evidence type="ECO:0000313" key="3">
    <source>
        <dbReference type="Proteomes" id="UP000562027"/>
    </source>
</evidence>
<gene>
    <name evidence="2" type="ORF">HNP55_004324</name>
</gene>
<dbReference type="InterPro" id="IPR036249">
    <property type="entry name" value="Thioredoxin-like_sf"/>
</dbReference>
<keyword evidence="1" id="KW-0732">Signal</keyword>
<reference evidence="2 3" key="1">
    <citation type="submission" date="2020-08" db="EMBL/GenBank/DDBJ databases">
        <title>Functional genomics of gut bacteria from endangered species of beetles.</title>
        <authorList>
            <person name="Carlos-Shanley C."/>
        </authorList>
    </citation>
    <scope>NUCLEOTIDE SEQUENCE [LARGE SCALE GENOMIC DNA]</scope>
    <source>
        <strain evidence="2 3">S00239</strain>
    </source>
</reference>
<organism evidence="2 3">
    <name type="scientific">Roseateles oligotrophus</name>
    <dbReference type="NCBI Taxonomy" id="1769250"/>
    <lineage>
        <taxon>Bacteria</taxon>
        <taxon>Pseudomonadati</taxon>
        <taxon>Pseudomonadota</taxon>
        <taxon>Betaproteobacteria</taxon>
        <taxon>Burkholderiales</taxon>
        <taxon>Sphaerotilaceae</taxon>
        <taxon>Roseateles</taxon>
    </lineage>
</organism>
<dbReference type="AlphaFoldDB" id="A0A840LGN8"/>
<dbReference type="RefSeq" id="WP_184304031.1">
    <property type="nucleotide sequence ID" value="NZ_JACHLP010000011.1"/>
</dbReference>
<name>A0A840LGN8_9BURK</name>
<sequence>MKTAMLTALALFAALAQAAQPDHPIADLSAYQPLQILPDKTSPTHWEFDLDPALQQARREGRNIYLVLSAWDCHFCARYEHFLARNAKALAPPFRRHKLLFVYLPSALEAQGQHVYLKAGGQSRVYADFQRALGDERTKRMVYPVIWLLDPALKNLSQLPYGTGTFETVEDQLEVIGPALVKP</sequence>
<dbReference type="Proteomes" id="UP000562027">
    <property type="component" value="Unassembled WGS sequence"/>
</dbReference>
<evidence type="ECO:0000313" key="2">
    <source>
        <dbReference type="EMBL" id="MBB4845772.1"/>
    </source>
</evidence>
<dbReference type="Gene3D" id="3.40.30.10">
    <property type="entry name" value="Glutaredoxin"/>
    <property type="match status" value="1"/>
</dbReference>
<dbReference type="SUPFAM" id="SSF52833">
    <property type="entry name" value="Thioredoxin-like"/>
    <property type="match status" value="1"/>
</dbReference>
<evidence type="ECO:0008006" key="4">
    <source>
        <dbReference type="Google" id="ProtNLM"/>
    </source>
</evidence>
<evidence type="ECO:0000256" key="1">
    <source>
        <dbReference type="SAM" id="SignalP"/>
    </source>
</evidence>
<accession>A0A840LGN8</accession>